<proteinExistence type="predicted"/>
<dbReference type="KEGG" id="png:PNIG_a6000"/>
<dbReference type="AlphaFoldDB" id="A0AAC9UFM9"/>
<organism evidence="1 2">
    <name type="scientific">Pseudoalteromonas nigrifaciens</name>
    <dbReference type="NCBI Taxonomy" id="28109"/>
    <lineage>
        <taxon>Bacteria</taxon>
        <taxon>Pseudomonadati</taxon>
        <taxon>Pseudomonadota</taxon>
        <taxon>Gammaproteobacteria</taxon>
        <taxon>Alteromonadales</taxon>
        <taxon>Pseudoalteromonadaceae</taxon>
        <taxon>Pseudoalteromonas</taxon>
    </lineage>
</organism>
<keyword evidence="2" id="KW-1185">Reference proteome</keyword>
<dbReference type="EMBL" id="CP011036">
    <property type="protein sequence ID" value="ASM52554.1"/>
    <property type="molecule type" value="Genomic_DNA"/>
</dbReference>
<protein>
    <submittedName>
        <fullName evidence="1">Uncharacterized protein</fullName>
    </submittedName>
</protein>
<evidence type="ECO:0000313" key="1">
    <source>
        <dbReference type="EMBL" id="ASM52554.1"/>
    </source>
</evidence>
<name>A0AAC9UFM9_9GAMM</name>
<dbReference type="Proteomes" id="UP000198329">
    <property type="component" value="Chromosome I"/>
</dbReference>
<evidence type="ECO:0000313" key="2">
    <source>
        <dbReference type="Proteomes" id="UP000198329"/>
    </source>
</evidence>
<sequence>MNNYLLALCNSFLANKAPEQRARLTLNGEMY</sequence>
<reference evidence="1 2" key="1">
    <citation type="submission" date="2015-03" db="EMBL/GenBank/DDBJ databases">
        <authorList>
            <person name="Xie B.-B."/>
            <person name="Rong J.-C."/>
            <person name="Qin Q.-L."/>
            <person name="Zhang Y.-Z."/>
        </authorList>
    </citation>
    <scope>NUCLEOTIDE SEQUENCE [LARGE SCALE GENOMIC DNA]</scope>
    <source>
        <strain evidence="1 2">KMM 661</strain>
    </source>
</reference>
<accession>A0AAC9UFM9</accession>
<gene>
    <name evidence="1" type="ORF">PNIG_a6000</name>
</gene>